<dbReference type="InterPro" id="IPR008906">
    <property type="entry name" value="HATC_C_dom"/>
</dbReference>
<dbReference type="SMART" id="SM00614">
    <property type="entry name" value="ZnF_BED"/>
    <property type="match status" value="1"/>
</dbReference>
<dbReference type="InterPro" id="IPR012337">
    <property type="entry name" value="RNaseH-like_sf"/>
</dbReference>
<dbReference type="InterPro" id="IPR036236">
    <property type="entry name" value="Znf_C2H2_sf"/>
</dbReference>
<gene>
    <name evidence="12" type="ORF">G2W53_041047</name>
</gene>
<dbReference type="PROSITE" id="PS50808">
    <property type="entry name" value="ZF_BED"/>
    <property type="match status" value="1"/>
</dbReference>
<keyword evidence="13" id="KW-1185">Reference proteome</keyword>
<protein>
    <submittedName>
        <fullName evidence="12">Zinc finger BED domain-containing protein DAYSLEEPER-like</fullName>
    </submittedName>
</protein>
<keyword evidence="2" id="KW-0479">Metal-binding</keyword>
<dbReference type="SUPFAM" id="SSF57667">
    <property type="entry name" value="beta-beta-alpha zinc fingers"/>
    <property type="match status" value="1"/>
</dbReference>
<dbReference type="EMBL" id="JAAIUW010000013">
    <property type="protein sequence ID" value="KAF7801936.1"/>
    <property type="molecule type" value="Genomic_DNA"/>
</dbReference>
<dbReference type="GO" id="GO:0009791">
    <property type="term" value="P:post-embryonic development"/>
    <property type="evidence" value="ECO:0007669"/>
    <property type="project" value="UniProtKB-ARBA"/>
</dbReference>
<keyword evidence="8" id="KW-0539">Nucleus</keyword>
<evidence type="ECO:0000256" key="10">
    <source>
        <dbReference type="SAM" id="MobiDB-lite"/>
    </source>
</evidence>
<evidence type="ECO:0000256" key="5">
    <source>
        <dbReference type="ARBA" id="ARBA00023015"/>
    </source>
</evidence>
<keyword evidence="5" id="KW-0805">Transcription regulation</keyword>
<dbReference type="GO" id="GO:0046983">
    <property type="term" value="F:protein dimerization activity"/>
    <property type="evidence" value="ECO:0007669"/>
    <property type="project" value="InterPro"/>
</dbReference>
<evidence type="ECO:0000256" key="8">
    <source>
        <dbReference type="ARBA" id="ARBA00023242"/>
    </source>
</evidence>
<dbReference type="InterPro" id="IPR003656">
    <property type="entry name" value="Znf_BED"/>
</dbReference>
<keyword evidence="4" id="KW-0862">Zinc</keyword>
<reference evidence="12" key="1">
    <citation type="submission" date="2020-09" db="EMBL/GenBank/DDBJ databases">
        <title>Genome-Enabled Discovery of Anthraquinone Biosynthesis in Senna tora.</title>
        <authorList>
            <person name="Kang S.-H."/>
            <person name="Pandey R.P."/>
            <person name="Lee C.-M."/>
            <person name="Sim J.-S."/>
            <person name="Jeong J.-T."/>
            <person name="Choi B.-S."/>
            <person name="Jung M."/>
            <person name="Ginzburg D."/>
            <person name="Zhao K."/>
            <person name="Won S.Y."/>
            <person name="Oh T.-J."/>
            <person name="Yu Y."/>
            <person name="Kim N.-H."/>
            <person name="Lee O.R."/>
            <person name="Lee T.-H."/>
            <person name="Bashyal P."/>
            <person name="Kim T.-S."/>
            <person name="Lee W.-H."/>
            <person name="Kawkins C."/>
            <person name="Kim C.-K."/>
            <person name="Kim J.S."/>
            <person name="Ahn B.O."/>
            <person name="Rhee S.Y."/>
            <person name="Sohng J.K."/>
        </authorList>
    </citation>
    <scope>NUCLEOTIDE SEQUENCE</scope>
    <source>
        <tissue evidence="12">Leaf</tissue>
    </source>
</reference>
<dbReference type="SUPFAM" id="SSF53098">
    <property type="entry name" value="Ribonuclease H-like"/>
    <property type="match status" value="1"/>
</dbReference>
<evidence type="ECO:0000259" key="11">
    <source>
        <dbReference type="PROSITE" id="PS50808"/>
    </source>
</evidence>
<evidence type="ECO:0000313" key="13">
    <source>
        <dbReference type="Proteomes" id="UP000634136"/>
    </source>
</evidence>
<evidence type="ECO:0000256" key="6">
    <source>
        <dbReference type="ARBA" id="ARBA00023125"/>
    </source>
</evidence>
<feature type="domain" description="BED-type" evidence="11">
    <location>
        <begin position="24"/>
        <end position="88"/>
    </location>
</feature>
<organism evidence="12 13">
    <name type="scientific">Senna tora</name>
    <dbReference type="NCBI Taxonomy" id="362788"/>
    <lineage>
        <taxon>Eukaryota</taxon>
        <taxon>Viridiplantae</taxon>
        <taxon>Streptophyta</taxon>
        <taxon>Embryophyta</taxon>
        <taxon>Tracheophyta</taxon>
        <taxon>Spermatophyta</taxon>
        <taxon>Magnoliopsida</taxon>
        <taxon>eudicotyledons</taxon>
        <taxon>Gunneridae</taxon>
        <taxon>Pentapetalae</taxon>
        <taxon>rosids</taxon>
        <taxon>fabids</taxon>
        <taxon>Fabales</taxon>
        <taxon>Fabaceae</taxon>
        <taxon>Caesalpinioideae</taxon>
        <taxon>Cassia clade</taxon>
        <taxon>Senna</taxon>
    </lineage>
</organism>
<dbReference type="OrthoDB" id="1704342at2759"/>
<accession>A0A834W100</accession>
<dbReference type="PANTHER" id="PTHR46481">
    <property type="entry name" value="ZINC FINGER BED DOMAIN-CONTAINING PROTEIN 4"/>
    <property type="match status" value="1"/>
</dbReference>
<sequence>MASQREIDDLEEESIRCDSSKQMKTKSKVWEEMKKIKTSDGYKVQCMHCGKLMSALGGTSHLRRHLLTCPKRPSDLENEQHRAIEEERKFRQLMQAMNPEFKNLSRHTIKRDLMSSYKKEKEVVKSELSEVVGRISLTADNWRSEHTMDEYTCVTAHWIDANWKLHKKASGQFPILASMARDILAIPISTVASESTFSIEKKLISPWRSSLKPNIIQALICLEDWTRTGDGNIYNFY</sequence>
<proteinExistence type="predicted"/>
<evidence type="ECO:0000256" key="4">
    <source>
        <dbReference type="ARBA" id="ARBA00022833"/>
    </source>
</evidence>
<evidence type="ECO:0000313" key="12">
    <source>
        <dbReference type="EMBL" id="KAF7801936.1"/>
    </source>
</evidence>
<dbReference type="GO" id="GO:0003677">
    <property type="term" value="F:DNA binding"/>
    <property type="evidence" value="ECO:0007669"/>
    <property type="project" value="UniProtKB-KW"/>
</dbReference>
<feature type="region of interest" description="Disordered" evidence="10">
    <location>
        <begin position="1"/>
        <end position="21"/>
    </location>
</feature>
<name>A0A834W100_9FABA</name>
<dbReference type="Pfam" id="PF02892">
    <property type="entry name" value="zf-BED"/>
    <property type="match status" value="1"/>
</dbReference>
<evidence type="ECO:0000256" key="2">
    <source>
        <dbReference type="ARBA" id="ARBA00022723"/>
    </source>
</evidence>
<evidence type="ECO:0000256" key="1">
    <source>
        <dbReference type="ARBA" id="ARBA00004123"/>
    </source>
</evidence>
<keyword evidence="7" id="KW-0804">Transcription</keyword>
<keyword evidence="6" id="KW-0238">DNA-binding</keyword>
<comment type="subcellular location">
    <subcellularLocation>
        <location evidence="1">Nucleus</location>
    </subcellularLocation>
</comment>
<evidence type="ECO:0000256" key="9">
    <source>
        <dbReference type="PROSITE-ProRule" id="PRU00027"/>
    </source>
</evidence>
<dbReference type="GO" id="GO:0005634">
    <property type="term" value="C:nucleus"/>
    <property type="evidence" value="ECO:0007669"/>
    <property type="project" value="UniProtKB-SubCell"/>
</dbReference>
<comment type="caution">
    <text evidence="12">The sequence shown here is derived from an EMBL/GenBank/DDBJ whole genome shotgun (WGS) entry which is preliminary data.</text>
</comment>
<dbReference type="InterPro" id="IPR052035">
    <property type="entry name" value="ZnF_BED_domain_contain"/>
</dbReference>
<keyword evidence="3 9" id="KW-0863">Zinc-finger</keyword>
<dbReference type="Proteomes" id="UP000634136">
    <property type="component" value="Unassembled WGS sequence"/>
</dbReference>
<dbReference type="Pfam" id="PF05699">
    <property type="entry name" value="Dimer_Tnp_hAT"/>
    <property type="match status" value="1"/>
</dbReference>
<evidence type="ECO:0000256" key="3">
    <source>
        <dbReference type="ARBA" id="ARBA00022771"/>
    </source>
</evidence>
<evidence type="ECO:0000256" key="7">
    <source>
        <dbReference type="ARBA" id="ARBA00023163"/>
    </source>
</evidence>
<dbReference type="PANTHER" id="PTHR46481:SF10">
    <property type="entry name" value="ZINC FINGER BED DOMAIN-CONTAINING PROTEIN 39"/>
    <property type="match status" value="1"/>
</dbReference>
<dbReference type="GO" id="GO:0008270">
    <property type="term" value="F:zinc ion binding"/>
    <property type="evidence" value="ECO:0007669"/>
    <property type="project" value="UniProtKB-KW"/>
</dbReference>
<dbReference type="AlphaFoldDB" id="A0A834W100"/>